<sequence>MNKIIKRIGYLIVAIVSIATIGVVLNNKQDSKAADFPHSASIESNGIISGKREDSNKQISSNFLDLTFPQNAPYKQNGNLVRQTAQTITARDAGSVVQTGDFRLIAESQFNNGQSLVNLNWSAVSGVTDGFFVERTLNNNLTQWTVPPTNYGKHIKILNVYPPNGNFLQIWMNQDNGSGQPVSMGLIDVTPVALETFNANPGAYLKDSSGKYVYDGIYFGSADGNGGLFPPETCDLTASSYAMVADFGNTGRSLIFGHDTLNYYGHPYFNKFADKVGFILSSVNPSLMLPGYHVDADHFTGSTQVKFSVDGFLNRYPYNMDPSINYTIKAAHTSGQYFNYTSGATRWMQFVPPLTQFGGGGTAYAADSMFDPQNKKVGDSNSYLVTKNNYAMIQTGHSVVNGIGACTPDEAKIIANMTYYTSNLNMTTHGEDHTVKDSAAPDVPTIDPTSATGNTLNLKFNSKDNATDHYYRVKANVSLSTKYSDTLKVPVISGFKGYVYQIDDNPTGSPTVNKDPSSGTVTNINLNPTSATDNHGNLSLNRVNAAGKYLHIVAVDNANNVSAAKTVNLSDYLWWNVDSNNVLTIYPHELNWDRDHVNYYDIHNIYQSAWPWYQSYNTITKVVVSPGVTAQGSLYRLFYNLSSATAIEGCENLVTTQVTNMSEMFNSCSRLTSVDVSKFNTSAVTNMSFMFSYCGFLNNLDVTHFDTSKVNNMNYMFNGCSRLTSLDVTNFVTSSVTNMGSMFNRCNQLTSLDVTRFDTSRVYDMSYMFNSCSRLTSLDVTHFVTNVVINMSHMFSNCFSLPTIDVTHFNTGMVNNMNSMFANCSLFTGLNVTNFDTSKVTDMSSMFYSCSKLLNLDINNFDTSQVTNMSSMFSNCSAMTDLKFDLDKFKTSNVTNMSNMFYSCSVLKSLDVSKFDTSNVVDMNELFASCSSLTKLDVSHFNTANVSNMVRVFAACEGLTSIDVNGAGWSTNNVTNISGLFNGCKKLTSLNLTKFNTRNIVSTNIVGIFANTKSLWKITMGPDFVFFDSYVSNQLKDPDLKAQINDIDNPTPIYYVTNPQWREVGAGNPHEPQGPALTALQIMNESSTRHVLRTYVWDQVGTQTLAATPGSINFGTYASYLRNKEYVSAVQNLKITDNRNVRTGKRWHVEAAVTNPFKLTTNPSKVIRGNPLYYKDTTAGTITHLTSTGQTIYNGTGTSDYEDVKNYPWTLRFRSKPSDIPKAGRYNATVTFTLVNNAP</sequence>
<keyword evidence="3" id="KW-1185">Reference proteome</keyword>
<reference evidence="2 3" key="1">
    <citation type="journal article" date="2023" name="Microbiol. Spectr.">
        <title>Symbiosis of Carpenter Bees with Uncharacterized Lactic Acid Bacteria Showing NAD Auxotrophy.</title>
        <authorList>
            <person name="Kawasaki S."/>
            <person name="Ozawa K."/>
            <person name="Mori T."/>
            <person name="Yamamoto A."/>
            <person name="Ito M."/>
            <person name="Ohkuma M."/>
            <person name="Sakamoto M."/>
            <person name="Matsutani M."/>
        </authorList>
    </citation>
    <scope>NUCLEOTIDE SEQUENCE [LARGE SCALE GENOMIC DNA]</scope>
    <source>
        <strain evidence="2 3">KimC2</strain>
    </source>
</reference>
<evidence type="ECO:0000313" key="3">
    <source>
        <dbReference type="Proteomes" id="UP001321804"/>
    </source>
</evidence>
<evidence type="ECO:0000313" key="2">
    <source>
        <dbReference type="EMBL" id="BDR56928.1"/>
    </source>
</evidence>
<dbReference type="Proteomes" id="UP001321804">
    <property type="component" value="Chromosome"/>
</dbReference>
<organism evidence="2 3">
    <name type="scientific">Xylocopilactobacillus apis</name>
    <dbReference type="NCBI Taxonomy" id="2932183"/>
    <lineage>
        <taxon>Bacteria</taxon>
        <taxon>Bacillati</taxon>
        <taxon>Bacillota</taxon>
        <taxon>Bacilli</taxon>
        <taxon>Lactobacillales</taxon>
        <taxon>Lactobacillaceae</taxon>
        <taxon>Xylocopilactobacillus</taxon>
    </lineage>
</organism>
<dbReference type="PANTHER" id="PTHR13318">
    <property type="entry name" value="PARTNER OF PAIRED, ISOFORM B-RELATED"/>
    <property type="match status" value="1"/>
</dbReference>
<evidence type="ECO:0000256" key="1">
    <source>
        <dbReference type="SAM" id="Phobius"/>
    </source>
</evidence>
<dbReference type="GO" id="GO:0019005">
    <property type="term" value="C:SCF ubiquitin ligase complex"/>
    <property type="evidence" value="ECO:0007669"/>
    <property type="project" value="TreeGrafter"/>
</dbReference>
<dbReference type="PANTHER" id="PTHR13318:SF190">
    <property type="entry name" value="PARTNER OF PAIRED, ISOFORM B"/>
    <property type="match status" value="1"/>
</dbReference>
<dbReference type="EMBL" id="AP026801">
    <property type="protein sequence ID" value="BDR56928.1"/>
    <property type="molecule type" value="Genomic_DNA"/>
</dbReference>
<dbReference type="InterPro" id="IPR005046">
    <property type="entry name" value="DUF285"/>
</dbReference>
<keyword evidence="1" id="KW-0472">Membrane</keyword>
<evidence type="ECO:0008006" key="4">
    <source>
        <dbReference type="Google" id="ProtNLM"/>
    </source>
</evidence>
<dbReference type="InterPro" id="IPR032675">
    <property type="entry name" value="LRR_dom_sf"/>
</dbReference>
<feature type="transmembrane region" description="Helical" evidence="1">
    <location>
        <begin position="7"/>
        <end position="25"/>
    </location>
</feature>
<dbReference type="KEGG" id="xak:KIMC2_14900"/>
<dbReference type="SUPFAM" id="SSF52058">
    <property type="entry name" value="L domain-like"/>
    <property type="match status" value="1"/>
</dbReference>
<gene>
    <name evidence="2" type="ORF">KIMC2_14900</name>
</gene>
<dbReference type="Pfam" id="PF03382">
    <property type="entry name" value="DUF285"/>
    <property type="match status" value="2"/>
</dbReference>
<protein>
    <recommendedName>
        <fullName evidence="4">Surface protein</fullName>
    </recommendedName>
</protein>
<dbReference type="InterPro" id="IPR011889">
    <property type="entry name" value="Liste_lipo_26"/>
</dbReference>
<accession>A0AAU9DT55</accession>
<dbReference type="RefSeq" id="WP_317695531.1">
    <property type="nucleotide sequence ID" value="NZ_AP026801.1"/>
</dbReference>
<dbReference type="GO" id="GO:0031146">
    <property type="term" value="P:SCF-dependent proteasomal ubiquitin-dependent protein catabolic process"/>
    <property type="evidence" value="ECO:0007669"/>
    <property type="project" value="TreeGrafter"/>
</dbReference>
<keyword evidence="1" id="KW-1133">Transmembrane helix</keyword>
<proteinExistence type="predicted"/>
<dbReference type="NCBIfam" id="TIGR02167">
    <property type="entry name" value="Liste_lipo_26"/>
    <property type="match status" value="12"/>
</dbReference>
<name>A0AAU9DT55_9LACO</name>
<dbReference type="Gene3D" id="3.80.10.10">
    <property type="entry name" value="Ribonuclease Inhibitor"/>
    <property type="match status" value="2"/>
</dbReference>
<dbReference type="AlphaFoldDB" id="A0AAU9DT55"/>
<keyword evidence="1" id="KW-0812">Transmembrane</keyword>